<protein>
    <submittedName>
        <fullName evidence="1">Uncharacterized protein</fullName>
    </submittedName>
</protein>
<accession>A0ACB8QCU6</accession>
<evidence type="ECO:0000313" key="2">
    <source>
        <dbReference type="Proteomes" id="UP000814128"/>
    </source>
</evidence>
<name>A0ACB8QCU6_9AGAM</name>
<proteinExistence type="predicted"/>
<comment type="caution">
    <text evidence="1">The sequence shown here is derived from an EMBL/GenBank/DDBJ whole genome shotgun (WGS) entry which is preliminary data.</text>
</comment>
<dbReference type="EMBL" id="MU273667">
    <property type="protein sequence ID" value="KAI0029579.1"/>
    <property type="molecule type" value="Genomic_DNA"/>
</dbReference>
<reference evidence="1" key="1">
    <citation type="submission" date="2021-02" db="EMBL/GenBank/DDBJ databases">
        <authorList>
            <consortium name="DOE Joint Genome Institute"/>
            <person name="Ahrendt S."/>
            <person name="Looney B.P."/>
            <person name="Miyauchi S."/>
            <person name="Morin E."/>
            <person name="Drula E."/>
            <person name="Courty P.E."/>
            <person name="Chicoki N."/>
            <person name="Fauchery L."/>
            <person name="Kohler A."/>
            <person name="Kuo A."/>
            <person name="Labutti K."/>
            <person name="Pangilinan J."/>
            <person name="Lipzen A."/>
            <person name="Riley R."/>
            <person name="Andreopoulos W."/>
            <person name="He G."/>
            <person name="Johnson J."/>
            <person name="Barry K.W."/>
            <person name="Grigoriev I.V."/>
            <person name="Nagy L."/>
            <person name="Hibbett D."/>
            <person name="Henrissat B."/>
            <person name="Matheny P.B."/>
            <person name="Labbe J."/>
            <person name="Martin F."/>
        </authorList>
    </citation>
    <scope>NUCLEOTIDE SEQUENCE</scope>
    <source>
        <strain evidence="1">EC-137</strain>
    </source>
</reference>
<dbReference type="Proteomes" id="UP000814128">
    <property type="component" value="Unassembled WGS sequence"/>
</dbReference>
<organism evidence="1 2">
    <name type="scientific">Vararia minispora EC-137</name>
    <dbReference type="NCBI Taxonomy" id="1314806"/>
    <lineage>
        <taxon>Eukaryota</taxon>
        <taxon>Fungi</taxon>
        <taxon>Dikarya</taxon>
        <taxon>Basidiomycota</taxon>
        <taxon>Agaricomycotina</taxon>
        <taxon>Agaricomycetes</taxon>
        <taxon>Russulales</taxon>
        <taxon>Lachnocladiaceae</taxon>
        <taxon>Vararia</taxon>
    </lineage>
</organism>
<sequence length="127" mass="14066">MHSMPSLAPASLPPSSRALSFGSSLFTFSIFARIFSRRLSLPLHPGPLLIPALFYLEAGDIWLRMIAPCGNYRTPLFSCTLNIRGFYGVTEIGHLTSLPCQLSFQYIDLFDKGYSDAFKIADLRSSA</sequence>
<gene>
    <name evidence="1" type="ORF">K488DRAFT_72847</name>
</gene>
<reference evidence="1" key="2">
    <citation type="journal article" date="2022" name="New Phytol.">
        <title>Evolutionary transition to the ectomycorrhizal habit in the genomes of a hyperdiverse lineage of mushroom-forming fungi.</title>
        <authorList>
            <person name="Looney B."/>
            <person name="Miyauchi S."/>
            <person name="Morin E."/>
            <person name="Drula E."/>
            <person name="Courty P.E."/>
            <person name="Kohler A."/>
            <person name="Kuo A."/>
            <person name="LaButti K."/>
            <person name="Pangilinan J."/>
            <person name="Lipzen A."/>
            <person name="Riley R."/>
            <person name="Andreopoulos W."/>
            <person name="He G."/>
            <person name="Johnson J."/>
            <person name="Nolan M."/>
            <person name="Tritt A."/>
            <person name="Barry K.W."/>
            <person name="Grigoriev I.V."/>
            <person name="Nagy L.G."/>
            <person name="Hibbett D."/>
            <person name="Henrissat B."/>
            <person name="Matheny P.B."/>
            <person name="Labbe J."/>
            <person name="Martin F.M."/>
        </authorList>
    </citation>
    <scope>NUCLEOTIDE SEQUENCE</scope>
    <source>
        <strain evidence="1">EC-137</strain>
    </source>
</reference>
<evidence type="ECO:0000313" key="1">
    <source>
        <dbReference type="EMBL" id="KAI0029579.1"/>
    </source>
</evidence>
<keyword evidence="2" id="KW-1185">Reference proteome</keyword>